<dbReference type="Proteomes" id="UP001345691">
    <property type="component" value="Unassembled WGS sequence"/>
</dbReference>
<reference evidence="4 5" key="1">
    <citation type="submission" date="2023-08" db="EMBL/GenBank/DDBJ databases">
        <title>Black Yeasts Isolated from many extreme environments.</title>
        <authorList>
            <person name="Coleine C."/>
            <person name="Stajich J.E."/>
            <person name="Selbmann L."/>
        </authorList>
    </citation>
    <scope>NUCLEOTIDE SEQUENCE [LARGE SCALE GENOMIC DNA]</scope>
    <source>
        <strain evidence="4 5">CCFEE 6328</strain>
    </source>
</reference>
<name>A0ABR0JSB8_9EURO</name>
<dbReference type="EMBL" id="JAVRRF010000001">
    <property type="protein sequence ID" value="KAK5068802.1"/>
    <property type="molecule type" value="Genomic_DNA"/>
</dbReference>
<comment type="similarity">
    <text evidence="1 3">Belongs to the short-chain dehydrogenases/reductases (SDR) family.</text>
</comment>
<dbReference type="Pfam" id="PF00106">
    <property type="entry name" value="adh_short"/>
    <property type="match status" value="1"/>
</dbReference>
<evidence type="ECO:0000256" key="3">
    <source>
        <dbReference type="RuleBase" id="RU000363"/>
    </source>
</evidence>
<evidence type="ECO:0000256" key="2">
    <source>
        <dbReference type="ARBA" id="ARBA00023002"/>
    </source>
</evidence>
<dbReference type="Gene3D" id="3.40.50.720">
    <property type="entry name" value="NAD(P)-binding Rossmann-like Domain"/>
    <property type="match status" value="1"/>
</dbReference>
<protein>
    <submittedName>
        <fullName evidence="4">Uncharacterized protein</fullName>
    </submittedName>
</protein>
<keyword evidence="5" id="KW-1185">Reference proteome</keyword>
<organism evidence="4 5">
    <name type="scientific">Exophiala sideris</name>
    <dbReference type="NCBI Taxonomy" id="1016849"/>
    <lineage>
        <taxon>Eukaryota</taxon>
        <taxon>Fungi</taxon>
        <taxon>Dikarya</taxon>
        <taxon>Ascomycota</taxon>
        <taxon>Pezizomycotina</taxon>
        <taxon>Eurotiomycetes</taxon>
        <taxon>Chaetothyriomycetidae</taxon>
        <taxon>Chaetothyriales</taxon>
        <taxon>Herpotrichiellaceae</taxon>
        <taxon>Exophiala</taxon>
    </lineage>
</organism>
<gene>
    <name evidence="4" type="ORF">LTR69_000923</name>
</gene>
<dbReference type="PRINTS" id="PR00081">
    <property type="entry name" value="GDHRDH"/>
</dbReference>
<dbReference type="InterPro" id="IPR002347">
    <property type="entry name" value="SDR_fam"/>
</dbReference>
<dbReference type="InterPro" id="IPR036291">
    <property type="entry name" value="NAD(P)-bd_dom_sf"/>
</dbReference>
<evidence type="ECO:0000313" key="5">
    <source>
        <dbReference type="Proteomes" id="UP001345691"/>
    </source>
</evidence>
<dbReference type="SUPFAM" id="SSF51735">
    <property type="entry name" value="NAD(P)-binding Rossmann-fold domains"/>
    <property type="match status" value="1"/>
</dbReference>
<evidence type="ECO:0000256" key="1">
    <source>
        <dbReference type="ARBA" id="ARBA00006484"/>
    </source>
</evidence>
<keyword evidence="2" id="KW-0560">Oxidoreductase</keyword>
<dbReference type="PANTHER" id="PTHR24321">
    <property type="entry name" value="DEHYDROGENASES, SHORT CHAIN"/>
    <property type="match status" value="1"/>
</dbReference>
<proteinExistence type="inferred from homology"/>
<dbReference type="PANTHER" id="PTHR24321:SF12">
    <property type="entry name" value="SHORT-CHAIN DEHYDROGENASE_REDUCTASE FAMILY, PUTATIVE (AFU_ORTHOLOGUE AFUA_5G14340)-RELATED"/>
    <property type="match status" value="1"/>
</dbReference>
<comment type="caution">
    <text evidence="4">The sequence shown here is derived from an EMBL/GenBank/DDBJ whole genome shotgun (WGS) entry which is preliminary data.</text>
</comment>
<dbReference type="CDD" id="cd05233">
    <property type="entry name" value="SDR_c"/>
    <property type="match status" value="1"/>
</dbReference>
<dbReference type="PRINTS" id="PR00080">
    <property type="entry name" value="SDRFAMILY"/>
</dbReference>
<dbReference type="Pfam" id="PF13561">
    <property type="entry name" value="adh_short_C2"/>
    <property type="match status" value="1"/>
</dbReference>
<sequence length="283" mass="30323">MADLLQGSGFITGAASGIGKATAISFLEHGIEQIALGDINAEAIKNTAAELQSRFSKATILLLVVDVTDEASIERAIQEIVEKFGRLDYAVNNAGVAGANTPSAVTPTVEWQKLLNVNLNGVWMSSRAECRQMLKQEYLRSGPPRYNRGVIINVASMFGIVSSPKTIPACAYTAAKHAVIGLTKADAVTYASDGIRINAICPGWVQYVPSKRLLIADGLYVFLCRYVGTPLLQAATESEVMQKETAKVPMERMAQMSEIADAIVFLASHMSSYMCGTALIVDG</sequence>
<evidence type="ECO:0000313" key="4">
    <source>
        <dbReference type="EMBL" id="KAK5068802.1"/>
    </source>
</evidence>
<accession>A0ABR0JSB8</accession>